<comment type="caution">
    <text evidence="1">The sequence shown here is derived from an EMBL/GenBank/DDBJ whole genome shotgun (WGS) entry which is preliminary data.</text>
</comment>
<dbReference type="EMBL" id="JAUHHV010000004">
    <property type="protein sequence ID" value="KAK1427967.1"/>
    <property type="molecule type" value="Genomic_DNA"/>
</dbReference>
<name>A0AAD8P0T7_TARER</name>
<organism evidence="1 2">
    <name type="scientific">Tagetes erecta</name>
    <name type="common">African marigold</name>
    <dbReference type="NCBI Taxonomy" id="13708"/>
    <lineage>
        <taxon>Eukaryota</taxon>
        <taxon>Viridiplantae</taxon>
        <taxon>Streptophyta</taxon>
        <taxon>Embryophyta</taxon>
        <taxon>Tracheophyta</taxon>
        <taxon>Spermatophyta</taxon>
        <taxon>Magnoliopsida</taxon>
        <taxon>eudicotyledons</taxon>
        <taxon>Gunneridae</taxon>
        <taxon>Pentapetalae</taxon>
        <taxon>asterids</taxon>
        <taxon>campanulids</taxon>
        <taxon>Asterales</taxon>
        <taxon>Asteraceae</taxon>
        <taxon>Asteroideae</taxon>
        <taxon>Heliantheae alliance</taxon>
        <taxon>Tageteae</taxon>
        <taxon>Tagetes</taxon>
    </lineage>
</organism>
<dbReference type="AlphaFoldDB" id="A0AAD8P0T7"/>
<dbReference type="Proteomes" id="UP001229421">
    <property type="component" value="Unassembled WGS sequence"/>
</dbReference>
<keyword evidence="2" id="KW-1185">Reference proteome</keyword>
<reference evidence="1" key="1">
    <citation type="journal article" date="2023" name="bioRxiv">
        <title>Improved chromosome-level genome assembly for marigold (Tagetes erecta).</title>
        <authorList>
            <person name="Jiang F."/>
            <person name="Yuan L."/>
            <person name="Wang S."/>
            <person name="Wang H."/>
            <person name="Xu D."/>
            <person name="Wang A."/>
            <person name="Fan W."/>
        </authorList>
    </citation>
    <scope>NUCLEOTIDE SEQUENCE</scope>
    <source>
        <strain evidence="1">WSJ</strain>
        <tissue evidence="1">Leaf</tissue>
    </source>
</reference>
<evidence type="ECO:0000313" key="2">
    <source>
        <dbReference type="Proteomes" id="UP001229421"/>
    </source>
</evidence>
<gene>
    <name evidence="1" type="ORF">QVD17_16746</name>
</gene>
<sequence length="393" mass="46397">MVETFQIKEKAEKRMMKLNPFKDQYIDVSERKPIQQPQKKSIAEIKDKYKIKSEVVRSYGTTEYMPSSKAVMKSWFPKKPIGVSVRSMVEKGQTVQELLAKIVAYSSNHKSKIIAWKFDEDFKGFIIKRINGSCEVYYFLTYIAKLDQQYLKELRSLSLKSQEYKKKKTPFVPGLVRQFMLDDIANYIPKLEQQGVKVFKGDQNSYPILRWFYDTRNKELVLVRNVEDYSEDEIRMFGVFELRLLHPSYIHFLAKQKFEKMVGQDSVQDLCYFIHMIEILSVAYEKMALRKELLVLNVRTLKITNIQSLEINNRRNLVIKSASRVDEMFTKDDILNLAQETIEEMMLMPIIVKNDKHAKAASKFQQYIKSAQDFWKVKPLSEFVEVKEEKEET</sequence>
<evidence type="ECO:0000313" key="1">
    <source>
        <dbReference type="EMBL" id="KAK1427967.1"/>
    </source>
</evidence>
<accession>A0AAD8P0T7</accession>
<protein>
    <submittedName>
        <fullName evidence="1">Uncharacterized protein</fullName>
    </submittedName>
</protein>
<proteinExistence type="predicted"/>